<dbReference type="PROSITE" id="PS00455">
    <property type="entry name" value="AMP_BINDING"/>
    <property type="match status" value="1"/>
</dbReference>
<dbReference type="SUPFAM" id="SSF51735">
    <property type="entry name" value="NAD(P)-binding Rossmann-fold domains"/>
    <property type="match status" value="1"/>
</dbReference>
<dbReference type="Proteomes" id="UP000030651">
    <property type="component" value="Unassembled WGS sequence"/>
</dbReference>
<dbReference type="eggNOG" id="KOG1178">
    <property type="taxonomic scope" value="Eukaryota"/>
</dbReference>
<dbReference type="InterPro" id="IPR036736">
    <property type="entry name" value="ACP-like_sf"/>
</dbReference>
<dbReference type="Gene3D" id="3.40.50.12780">
    <property type="entry name" value="N-terminal domain of ligase-like"/>
    <property type="match status" value="1"/>
</dbReference>
<evidence type="ECO:0000259" key="5">
    <source>
        <dbReference type="Pfam" id="PF07993"/>
    </source>
</evidence>
<dbReference type="Gene3D" id="3.40.50.720">
    <property type="entry name" value="NAD(P)-binding Rossmann-like Domain"/>
    <property type="match status" value="1"/>
</dbReference>
<proteinExistence type="predicted"/>
<dbReference type="InterPro" id="IPR020845">
    <property type="entry name" value="AMP-binding_CS"/>
</dbReference>
<dbReference type="InterPro" id="IPR013120">
    <property type="entry name" value="FAR_NAD-bd"/>
</dbReference>
<keyword evidence="2" id="KW-0597">Phosphoprotein</keyword>
<organism evidence="6 7">
    <name type="scientific">Pestalotiopsis fici (strain W106-1 / CGMCC3.15140)</name>
    <dbReference type="NCBI Taxonomy" id="1229662"/>
    <lineage>
        <taxon>Eukaryota</taxon>
        <taxon>Fungi</taxon>
        <taxon>Dikarya</taxon>
        <taxon>Ascomycota</taxon>
        <taxon>Pezizomycotina</taxon>
        <taxon>Sordariomycetes</taxon>
        <taxon>Xylariomycetidae</taxon>
        <taxon>Amphisphaeriales</taxon>
        <taxon>Sporocadaceae</taxon>
        <taxon>Pestalotiopsis</taxon>
    </lineage>
</organism>
<dbReference type="SUPFAM" id="SSF56801">
    <property type="entry name" value="Acetyl-CoA synthetase-like"/>
    <property type="match status" value="1"/>
</dbReference>
<evidence type="ECO:0008006" key="8">
    <source>
        <dbReference type="Google" id="ProtNLM"/>
    </source>
</evidence>
<evidence type="ECO:0000256" key="2">
    <source>
        <dbReference type="ARBA" id="ARBA00022553"/>
    </source>
</evidence>
<evidence type="ECO:0000313" key="6">
    <source>
        <dbReference type="EMBL" id="ETS86536.1"/>
    </source>
</evidence>
<dbReference type="RefSeq" id="XP_007827136.1">
    <property type="nucleotide sequence ID" value="XM_007828945.1"/>
</dbReference>
<dbReference type="OMA" id="AWPMNFK"/>
<dbReference type="Pfam" id="PF00501">
    <property type="entry name" value="AMP-binding"/>
    <property type="match status" value="1"/>
</dbReference>
<feature type="region of interest" description="Disordered" evidence="3">
    <location>
        <begin position="395"/>
        <end position="415"/>
    </location>
</feature>
<dbReference type="OrthoDB" id="429813at2759"/>
<reference evidence="7" key="1">
    <citation type="journal article" date="2015" name="BMC Genomics">
        <title>Genomic and transcriptomic analysis of the endophytic fungus Pestalotiopsis fici reveals its lifestyle and high potential for synthesis of natural products.</title>
        <authorList>
            <person name="Wang X."/>
            <person name="Zhang X."/>
            <person name="Liu L."/>
            <person name="Xiang M."/>
            <person name="Wang W."/>
            <person name="Sun X."/>
            <person name="Che Y."/>
            <person name="Guo L."/>
            <person name="Liu G."/>
            <person name="Guo L."/>
            <person name="Wang C."/>
            <person name="Yin W.B."/>
            <person name="Stadler M."/>
            <person name="Zhang X."/>
            <person name="Liu X."/>
        </authorList>
    </citation>
    <scope>NUCLEOTIDE SEQUENCE [LARGE SCALE GENOMIC DNA]</scope>
    <source>
        <strain evidence="7">W106-1 / CGMCC3.15140</strain>
    </source>
</reference>
<dbReference type="InterPro" id="IPR036291">
    <property type="entry name" value="NAD(P)-bd_dom_sf"/>
</dbReference>
<dbReference type="KEGG" id="pfy:PFICI_00364"/>
<dbReference type="Pfam" id="PF23562">
    <property type="entry name" value="AMP-binding_C_3"/>
    <property type="match status" value="1"/>
</dbReference>
<evidence type="ECO:0000256" key="1">
    <source>
        <dbReference type="ARBA" id="ARBA00022450"/>
    </source>
</evidence>
<dbReference type="PANTHER" id="PTHR43439:SF2">
    <property type="entry name" value="ENZYME, PUTATIVE (JCVI)-RELATED"/>
    <property type="match status" value="1"/>
</dbReference>
<dbReference type="Gene3D" id="1.10.1200.10">
    <property type="entry name" value="ACP-like"/>
    <property type="match status" value="1"/>
</dbReference>
<feature type="domain" description="AMP-dependent synthetase/ligase" evidence="4">
    <location>
        <begin position="51"/>
        <end position="376"/>
    </location>
</feature>
<keyword evidence="7" id="KW-1185">Reference proteome</keyword>
<sequence>MTSFVPPGLNLDPTSGSTIRTLPELVDFHFEKNPDHLFCFQAEKHNSLVPITYGHLSHAVARCQAWLDEQAIGSQPIVGPDGQAEKCAPVAIFMESHVGLAVFLLACMGKGIPVVLLSIRLSAPAVRHLIQKTGAKIMLVSSSLELNASEAFPTAHESGRKGEVEEETRPRICPVPGYHDFFQDAKQTRSDSLVRTANPNHFVSEDDRQVLILHSSGTSGLPKPIPCSHRYLLSYATCHSFQSAQETHNLAISTLPLFHGFGLVSVCGSLGAGKPVCIPPPSMIPTGASIAALIQDSGAKGLMTVPSIIEEIEALADSKGHTVLRELDFVAFGAGMLKPAVGERLEASGVRLINQYGSTETGPLTNFLKPERGHDWRQITLRRDIVGPLQVQLHRADTNPDQPEPSQSDGEPKNSYSYKLSMRPFGWGSRFELQDLIVTEREWSVDSDIGDFAFSIAGRTDDLICLATGEKVRPTILESLLRQQEGVKDASVFGDNRFELGVIIEPIKNLKGAELEGFKGFCWQVIQDNGRQMDAHARITSPAAILFVAPGDLPRSDKGSILRRAVATKFATEIDNVYRSLEAITDAPPLDLSSIPSSVRALAEQNIRWPGSFDDWSDDDDFFSHGVDSLQATRLRRSLVASVRATHLEYGAEATHILPADEITNDFVYLHPSIKALADALIPKSSKANGVLSEAQIIEDLVAKYTNGAKLNHRSGKSVVAITGATGSLGSFVLAQLLMDDSVGQIICLNRPSSENPIERQKKAMKTREIAVPDDAWTRVEIHQTNTAADWLGLEKAVYERLAARVTHILHIAWPMNFKMGLQSYGAAFETLHNLIALALKARSHQGTRKPRVLFTSSISTVGNYPTVKGGSSIPEVFVDDSLCTLGLGYAKAKLVCEKMIERAASEFPEIEASLARLGQISGASNGYWNANEHFVAVCASSAKVKKFPKLSGTLSWLPVDSAAKAITEILFDDQPLRPVYHLENPMRQNWEDVIRLLSEELQISSSSTVSIEEWLSLVESADEDNNPARGLVHFLAEDFIKMSCGSVVLDTTTSRDRSPTLAGSRSVQEEKIKAYISYWKKIQLFA</sequence>
<name>W3XML5_PESFW</name>
<keyword evidence="1" id="KW-0596">Phosphopantetheine</keyword>
<feature type="compositionally biased region" description="Polar residues" evidence="3">
    <location>
        <begin position="399"/>
        <end position="415"/>
    </location>
</feature>
<protein>
    <recommendedName>
        <fullName evidence="8">Carrier domain-containing protein</fullName>
    </recommendedName>
</protein>
<dbReference type="Pfam" id="PF07993">
    <property type="entry name" value="NAD_binding_4"/>
    <property type="match status" value="1"/>
</dbReference>
<evidence type="ECO:0000313" key="7">
    <source>
        <dbReference type="Proteomes" id="UP000030651"/>
    </source>
</evidence>
<dbReference type="InterPro" id="IPR051414">
    <property type="entry name" value="Adenylate-forming_Reductase"/>
</dbReference>
<gene>
    <name evidence="6" type="ORF">PFICI_00364</name>
</gene>
<evidence type="ECO:0000259" key="4">
    <source>
        <dbReference type="Pfam" id="PF00501"/>
    </source>
</evidence>
<dbReference type="InterPro" id="IPR042099">
    <property type="entry name" value="ANL_N_sf"/>
</dbReference>
<dbReference type="EMBL" id="KI912109">
    <property type="protein sequence ID" value="ETS86536.1"/>
    <property type="molecule type" value="Genomic_DNA"/>
</dbReference>
<dbReference type="STRING" id="1229662.W3XML5"/>
<dbReference type="AlphaFoldDB" id="W3XML5"/>
<dbReference type="PANTHER" id="PTHR43439">
    <property type="entry name" value="PHENYLACETATE-COENZYME A LIGASE"/>
    <property type="match status" value="1"/>
</dbReference>
<dbReference type="GeneID" id="19265377"/>
<feature type="domain" description="Thioester reductase (TE)" evidence="5">
    <location>
        <begin position="722"/>
        <end position="967"/>
    </location>
</feature>
<evidence type="ECO:0000256" key="3">
    <source>
        <dbReference type="SAM" id="MobiDB-lite"/>
    </source>
</evidence>
<dbReference type="InParanoid" id="W3XML5"/>
<dbReference type="HOGENOM" id="CLU_002220_2_1_1"/>
<accession>W3XML5</accession>
<dbReference type="InterPro" id="IPR000873">
    <property type="entry name" value="AMP-dep_synth/lig_dom"/>
</dbReference>